<dbReference type="Pfam" id="PF00400">
    <property type="entry name" value="WD40"/>
    <property type="match status" value="1"/>
</dbReference>
<protein>
    <recommendedName>
        <fullName evidence="3">TIR domain-containing protein</fullName>
    </recommendedName>
</protein>
<dbReference type="PANTHER" id="PTHR19879">
    <property type="entry name" value="TRANSCRIPTION INITIATION FACTOR TFIID"/>
    <property type="match status" value="1"/>
</dbReference>
<evidence type="ECO:0000256" key="2">
    <source>
        <dbReference type="SAM" id="Phobius"/>
    </source>
</evidence>
<evidence type="ECO:0000259" key="3">
    <source>
        <dbReference type="PROSITE" id="PS50104"/>
    </source>
</evidence>
<keyword evidence="2" id="KW-0812">Transmembrane</keyword>
<dbReference type="SUPFAM" id="SSF50978">
    <property type="entry name" value="WD40 repeat-like"/>
    <property type="match status" value="1"/>
</dbReference>
<dbReference type="InterPro" id="IPR035897">
    <property type="entry name" value="Toll_tir_struct_dom_sf"/>
</dbReference>
<dbReference type="PROSITE" id="PS50104">
    <property type="entry name" value="TIR"/>
    <property type="match status" value="1"/>
</dbReference>
<proteinExistence type="predicted"/>
<dbReference type="SUPFAM" id="SSF69322">
    <property type="entry name" value="Tricorn protease domain 2"/>
    <property type="match status" value="1"/>
</dbReference>
<dbReference type="InterPro" id="IPR000157">
    <property type="entry name" value="TIR_dom"/>
</dbReference>
<feature type="domain" description="TIR" evidence="3">
    <location>
        <begin position="4"/>
        <end position="127"/>
    </location>
</feature>
<accession>A0ABW7XN27</accession>
<dbReference type="PANTHER" id="PTHR19879:SF9">
    <property type="entry name" value="TRANSCRIPTION INITIATION FACTOR TFIID SUBUNIT 5"/>
    <property type="match status" value="1"/>
</dbReference>
<name>A0ABW7XN27_9MICO</name>
<dbReference type="Proteomes" id="UP001611580">
    <property type="component" value="Unassembled WGS sequence"/>
</dbReference>
<dbReference type="InterPro" id="IPR001680">
    <property type="entry name" value="WD40_rpt"/>
</dbReference>
<keyword evidence="2" id="KW-1133">Transmembrane helix</keyword>
<dbReference type="RefSeq" id="WP_397405850.1">
    <property type="nucleotide sequence ID" value="NZ_JBIRYI010000010.1"/>
</dbReference>
<dbReference type="SUPFAM" id="SSF52200">
    <property type="entry name" value="Toll/Interleukin receptor TIR domain"/>
    <property type="match status" value="1"/>
</dbReference>
<keyword evidence="2" id="KW-0472">Membrane</keyword>
<feature type="repeat" description="WD" evidence="1">
    <location>
        <begin position="384"/>
        <end position="400"/>
    </location>
</feature>
<dbReference type="SUPFAM" id="SSF50998">
    <property type="entry name" value="Quinoprotein alcohol dehydrogenase-like"/>
    <property type="match status" value="1"/>
</dbReference>
<evidence type="ECO:0000313" key="5">
    <source>
        <dbReference type="Proteomes" id="UP001611580"/>
    </source>
</evidence>
<dbReference type="PROSITE" id="PS50082">
    <property type="entry name" value="WD_REPEATS_2"/>
    <property type="match status" value="1"/>
</dbReference>
<dbReference type="SMART" id="SM00320">
    <property type="entry name" value="WD40"/>
    <property type="match status" value="7"/>
</dbReference>
<comment type="caution">
    <text evidence="4">The sequence shown here is derived from an EMBL/GenBank/DDBJ whole genome shotgun (WGS) entry which is preliminary data.</text>
</comment>
<dbReference type="EMBL" id="JBIRYI010000010">
    <property type="protein sequence ID" value="MFI2488763.1"/>
    <property type="molecule type" value="Genomic_DNA"/>
</dbReference>
<gene>
    <name evidence="4" type="ORF">ACH47X_17780</name>
</gene>
<dbReference type="Gene3D" id="3.40.50.10140">
    <property type="entry name" value="Toll/interleukin-1 receptor homology (TIR) domain"/>
    <property type="match status" value="1"/>
</dbReference>
<sequence length="945" mass="100361">MPDGGYDAFVSYSHDADGPVGPALRDALHLFARPWNRLRALRVFCDRRALDPADGLWSTIRRALDGSRFMILVASPGAAGSRWVGREVEQWRSVTPRRPVLIVRTGGQIVWDDVAGDFDWDRTTALPHALSGWFTEEPQWVDLELPPERLSLRDPVFQDAVATLAAPLHSRGKDDLLGVDVAQHRRSQGFRRAMWAGLSLVAVLAVVAAGWALTERSGAVEQRDRALAGSLVAEAGAVRDTQPGLARQLLAAAYRLAPTPQARSAVVAGDEIPRELTMQASALAYSDDGSLLAVARSGRAEVPAYPEIVSHVWLYDARTLEVLSDWSMESHQDIDSARFVTPSLLVLGHGETLVLTDVTDPRAPVEQAPLAVPSLGDTLDAATDGRTLATGSDDGSVRLWALTGTAAGSAEEPVASWRPCTEEEGVHEVAFARPRGMLVVGCSLGPDATLAVWDVADPSAIAVVGKPLAGVRRSAVAPDGRHLVVDSDGALVRWSVTDSGELRAPRPLPLPLGFPGQVSLLAYGDRDRVAAVSEDGYARVWDVADEPTLLAELPLPDWDAMNADAIAFTPGSDTLAVATPGSNAGPDAAPEDGTVRIWNLADPLEPRARASIAADRGDLDVSADGRTLAGLADGDLYVADLTDPLRPEELARLPVDVAAGPDANTFFGEVVSKFSPDGNTLAIASEGAIDLFDLSDRAHPRHVATWPAGMPLDLDFRSDGALLAVGGFSGAIALYDVTSPESPQPVAEVPTVGSSLVFLPDRPVLAVTGGFSSTIELWDLADHLSPVRLDADESHTYQIAGLAVTGDGLLTSAARDSSVRTWRVVGDDLVARFVITDSGDVNDLVIAADGGRLATLGRDRTLRVYRVADDTPVLDLSIPVGDTTQDLIGFVGEDVLAVRTEHGAVDLWDLDADAALDRICSGSGQTITRQQWARVLPDIGYDPPC</sequence>
<dbReference type="InterPro" id="IPR036322">
    <property type="entry name" value="WD40_repeat_dom_sf"/>
</dbReference>
<dbReference type="InterPro" id="IPR015943">
    <property type="entry name" value="WD40/YVTN_repeat-like_dom_sf"/>
</dbReference>
<dbReference type="InterPro" id="IPR011047">
    <property type="entry name" value="Quinoprotein_ADH-like_sf"/>
</dbReference>
<keyword evidence="1" id="KW-0853">WD repeat</keyword>
<dbReference type="Gene3D" id="2.130.10.10">
    <property type="entry name" value="YVTN repeat-like/Quinoprotein amine dehydrogenase"/>
    <property type="match status" value="3"/>
</dbReference>
<keyword evidence="5" id="KW-1185">Reference proteome</keyword>
<organism evidence="4 5">
    <name type="scientific">Promicromonospora kroppenstedtii</name>
    <dbReference type="NCBI Taxonomy" id="440482"/>
    <lineage>
        <taxon>Bacteria</taxon>
        <taxon>Bacillati</taxon>
        <taxon>Actinomycetota</taxon>
        <taxon>Actinomycetes</taxon>
        <taxon>Micrococcales</taxon>
        <taxon>Promicromonosporaceae</taxon>
        <taxon>Promicromonospora</taxon>
    </lineage>
</organism>
<reference evidence="4 5" key="1">
    <citation type="submission" date="2024-10" db="EMBL/GenBank/DDBJ databases">
        <title>The Natural Products Discovery Center: Release of the First 8490 Sequenced Strains for Exploring Actinobacteria Biosynthetic Diversity.</title>
        <authorList>
            <person name="Kalkreuter E."/>
            <person name="Kautsar S.A."/>
            <person name="Yang D."/>
            <person name="Bader C.D."/>
            <person name="Teijaro C.N."/>
            <person name="Fluegel L."/>
            <person name="Davis C.M."/>
            <person name="Simpson J.R."/>
            <person name="Lauterbach L."/>
            <person name="Steele A.D."/>
            <person name="Gui C."/>
            <person name="Meng S."/>
            <person name="Li G."/>
            <person name="Viehrig K."/>
            <person name="Ye F."/>
            <person name="Su P."/>
            <person name="Kiefer A.F."/>
            <person name="Nichols A."/>
            <person name="Cepeda A.J."/>
            <person name="Yan W."/>
            <person name="Fan B."/>
            <person name="Jiang Y."/>
            <person name="Adhikari A."/>
            <person name="Zheng C.-J."/>
            <person name="Schuster L."/>
            <person name="Cowan T.M."/>
            <person name="Smanski M.J."/>
            <person name="Chevrette M.G."/>
            <person name="De Carvalho L.P.S."/>
            <person name="Shen B."/>
        </authorList>
    </citation>
    <scope>NUCLEOTIDE SEQUENCE [LARGE SCALE GENOMIC DNA]</scope>
    <source>
        <strain evidence="4 5">NPDC019481</strain>
    </source>
</reference>
<feature type="transmembrane region" description="Helical" evidence="2">
    <location>
        <begin position="193"/>
        <end position="213"/>
    </location>
</feature>
<evidence type="ECO:0000256" key="1">
    <source>
        <dbReference type="PROSITE-ProRule" id="PRU00221"/>
    </source>
</evidence>
<evidence type="ECO:0000313" key="4">
    <source>
        <dbReference type="EMBL" id="MFI2488763.1"/>
    </source>
</evidence>